<protein>
    <submittedName>
        <fullName evidence="1">Uncharacterized protein</fullName>
    </submittedName>
</protein>
<accession>A0A3M7SDS6</accession>
<keyword evidence="2" id="KW-1185">Reference proteome</keyword>
<evidence type="ECO:0000313" key="1">
    <source>
        <dbReference type="EMBL" id="RNA33670.1"/>
    </source>
</evidence>
<comment type="caution">
    <text evidence="1">The sequence shown here is derived from an EMBL/GenBank/DDBJ whole genome shotgun (WGS) entry which is preliminary data.</text>
</comment>
<gene>
    <name evidence="1" type="ORF">BpHYR1_033927</name>
</gene>
<name>A0A3M7SDS6_BRAPC</name>
<sequence length="100" mass="12091">MKIRHWFCQNNRCEILTKKCYLTNKNRLENEMDMSKLNQKVDFPKERKIILGSDMYTYVEKRIKKKIIIYGRFSKCTIPNGIWVYIAKRNPSIQDFIPNV</sequence>
<proteinExistence type="predicted"/>
<dbReference type="AlphaFoldDB" id="A0A3M7SDS6"/>
<organism evidence="1 2">
    <name type="scientific">Brachionus plicatilis</name>
    <name type="common">Marine rotifer</name>
    <name type="synonym">Brachionus muelleri</name>
    <dbReference type="NCBI Taxonomy" id="10195"/>
    <lineage>
        <taxon>Eukaryota</taxon>
        <taxon>Metazoa</taxon>
        <taxon>Spiralia</taxon>
        <taxon>Gnathifera</taxon>
        <taxon>Rotifera</taxon>
        <taxon>Eurotatoria</taxon>
        <taxon>Monogononta</taxon>
        <taxon>Pseudotrocha</taxon>
        <taxon>Ploima</taxon>
        <taxon>Brachionidae</taxon>
        <taxon>Brachionus</taxon>
    </lineage>
</organism>
<evidence type="ECO:0000313" key="2">
    <source>
        <dbReference type="Proteomes" id="UP000276133"/>
    </source>
</evidence>
<dbReference type="EMBL" id="REGN01001603">
    <property type="protein sequence ID" value="RNA33670.1"/>
    <property type="molecule type" value="Genomic_DNA"/>
</dbReference>
<dbReference type="Proteomes" id="UP000276133">
    <property type="component" value="Unassembled WGS sequence"/>
</dbReference>
<reference evidence="1 2" key="1">
    <citation type="journal article" date="2018" name="Sci. Rep.">
        <title>Genomic signatures of local adaptation to the degree of environmental predictability in rotifers.</title>
        <authorList>
            <person name="Franch-Gras L."/>
            <person name="Hahn C."/>
            <person name="Garcia-Roger E.M."/>
            <person name="Carmona M.J."/>
            <person name="Serra M."/>
            <person name="Gomez A."/>
        </authorList>
    </citation>
    <scope>NUCLEOTIDE SEQUENCE [LARGE SCALE GENOMIC DNA]</scope>
    <source>
        <strain evidence="1">HYR1</strain>
    </source>
</reference>